<accession>A0ABT4MVT0</accession>
<comment type="function">
    <text evidence="1">Catalyzes the conversion of D-ribulose 5-phosphate to formate and 3,4-dihydroxy-2-butanone 4-phosphate.</text>
</comment>
<gene>
    <name evidence="6" type="ORF">O4213_13860</name>
</gene>
<dbReference type="EMBL" id="JAPWIE010000004">
    <property type="protein sequence ID" value="MCZ4551072.1"/>
    <property type="molecule type" value="Genomic_DNA"/>
</dbReference>
<evidence type="ECO:0000313" key="7">
    <source>
        <dbReference type="Proteomes" id="UP001067235"/>
    </source>
</evidence>
<evidence type="ECO:0000256" key="5">
    <source>
        <dbReference type="ARBA" id="ARBA00022723"/>
    </source>
</evidence>
<keyword evidence="4" id="KW-0686">Riboflavin biosynthesis</keyword>
<protein>
    <recommendedName>
        <fullName evidence="3">3,4-dihydroxy-2-butanone-4-phosphate synthase</fullName>
        <ecNumber evidence="3">4.1.99.12</ecNumber>
    </recommendedName>
</protein>
<evidence type="ECO:0000256" key="2">
    <source>
        <dbReference type="ARBA" id="ARBA00004904"/>
    </source>
</evidence>
<evidence type="ECO:0000256" key="3">
    <source>
        <dbReference type="ARBA" id="ARBA00012153"/>
    </source>
</evidence>
<dbReference type="EC" id="4.1.99.12" evidence="3"/>
<sequence length="372" mass="39447">MTMTLLTAPIREEDPAMAVTHDCNTRVERAAADVRRGKVVVLVGGDADTDGYLVVAGETATAAGLDFVIRHSSGFLCAPLSHDIVGRIVLPPMVGADRASTSTDYTVAVDAATGVGTGISAADRATTLRQLANPASTPESFTRPGHVVPIRTDATGVLTRPSYAEATVDLMRAAGLHPVAGAAALISPTDPTSIADQAESRAFAEAHGLNWVSIDDITAYRRRTELHIRRTFHTMRASPHGPIQAVGFHSDATNSDYIVYSPTAASPSQRLRVHTFFETDAAPHAPIPGRPADAPITQVLTEPHRMVVVARLGHRAGSTDADGASSSPDYPARIADMAQVLTQFGVEESQLVYPLRELPEALRAMTTSSHIR</sequence>
<dbReference type="Proteomes" id="UP001067235">
    <property type="component" value="Unassembled WGS sequence"/>
</dbReference>
<name>A0ABT4MVT0_GORRU</name>
<dbReference type="Pfam" id="PF00926">
    <property type="entry name" value="DHBP_synthase"/>
    <property type="match status" value="1"/>
</dbReference>
<dbReference type="InterPro" id="IPR017945">
    <property type="entry name" value="DHBP_synth_RibB-like_a/b_dom"/>
</dbReference>
<keyword evidence="5" id="KW-0479">Metal-binding</keyword>
<dbReference type="PANTHER" id="PTHR21327">
    <property type="entry name" value="GTP CYCLOHYDROLASE II-RELATED"/>
    <property type="match status" value="1"/>
</dbReference>
<comment type="pathway">
    <text evidence="2">Cofactor biosynthesis; riboflavin biosynthesis; 2-hydroxy-3-oxobutyl phosphate from D-ribulose 5-phosphate: step 1/1.</text>
</comment>
<dbReference type="PANTHER" id="PTHR21327:SF18">
    <property type="entry name" value="3,4-DIHYDROXY-2-BUTANONE 4-PHOSPHATE SYNTHASE"/>
    <property type="match status" value="1"/>
</dbReference>
<evidence type="ECO:0000256" key="4">
    <source>
        <dbReference type="ARBA" id="ARBA00022619"/>
    </source>
</evidence>
<dbReference type="Gene3D" id="3.90.870.10">
    <property type="entry name" value="DHBP synthase"/>
    <property type="match status" value="1"/>
</dbReference>
<evidence type="ECO:0000313" key="6">
    <source>
        <dbReference type="EMBL" id="MCZ4551072.1"/>
    </source>
</evidence>
<dbReference type="InterPro" id="IPR000422">
    <property type="entry name" value="DHBP_synthase_RibB"/>
</dbReference>
<proteinExistence type="predicted"/>
<comment type="caution">
    <text evidence="6">The sequence shown here is derived from an EMBL/GenBank/DDBJ whole genome shotgun (WGS) entry which is preliminary data.</text>
</comment>
<keyword evidence="7" id="KW-1185">Reference proteome</keyword>
<evidence type="ECO:0000256" key="1">
    <source>
        <dbReference type="ARBA" id="ARBA00002284"/>
    </source>
</evidence>
<reference evidence="6" key="1">
    <citation type="submission" date="2022-12" db="EMBL/GenBank/DDBJ databases">
        <authorList>
            <person name="Krivoruchko A.V."/>
            <person name="Elkin A."/>
        </authorList>
    </citation>
    <scope>NUCLEOTIDE SEQUENCE</scope>
    <source>
        <strain evidence="6">IEGM 1388</strain>
    </source>
</reference>
<dbReference type="RefSeq" id="WP_301571810.1">
    <property type="nucleotide sequence ID" value="NZ_JAPWIE010000004.1"/>
</dbReference>
<organism evidence="6 7">
    <name type="scientific">Gordonia rubripertincta</name>
    <name type="common">Rhodococcus corallinus</name>
    <dbReference type="NCBI Taxonomy" id="36822"/>
    <lineage>
        <taxon>Bacteria</taxon>
        <taxon>Bacillati</taxon>
        <taxon>Actinomycetota</taxon>
        <taxon>Actinomycetes</taxon>
        <taxon>Mycobacteriales</taxon>
        <taxon>Gordoniaceae</taxon>
        <taxon>Gordonia</taxon>
    </lineage>
</organism>
<dbReference type="SUPFAM" id="SSF55821">
    <property type="entry name" value="YrdC/RibB"/>
    <property type="match status" value="1"/>
</dbReference>